<dbReference type="InterPro" id="IPR005144">
    <property type="entry name" value="ATP-cone_dom"/>
</dbReference>
<accession>A0ABW4ZXE9</accession>
<name>A0ABW4ZXE9_9BACL</name>
<evidence type="ECO:0000256" key="6">
    <source>
        <dbReference type="ARBA" id="ARBA00023002"/>
    </source>
</evidence>
<dbReference type="EC" id="1.17.4.1" evidence="2 10"/>
<evidence type="ECO:0000256" key="5">
    <source>
        <dbReference type="ARBA" id="ARBA00022840"/>
    </source>
</evidence>
<dbReference type="RefSeq" id="WP_386045518.1">
    <property type="nucleotide sequence ID" value="NZ_JBHUIO010000005.1"/>
</dbReference>
<dbReference type="PROSITE" id="PS51161">
    <property type="entry name" value="ATP_CONE"/>
    <property type="match status" value="1"/>
</dbReference>
<dbReference type="EMBL" id="JBHUIO010000005">
    <property type="protein sequence ID" value="MFD2169961.1"/>
    <property type="molecule type" value="Genomic_DNA"/>
</dbReference>
<dbReference type="InterPro" id="IPR013509">
    <property type="entry name" value="RNR_lsu_N"/>
</dbReference>
<dbReference type="PROSITE" id="PS00089">
    <property type="entry name" value="RIBORED_LARGE"/>
    <property type="match status" value="1"/>
</dbReference>
<comment type="similarity">
    <text evidence="1 10">Belongs to the ribonucleoside diphosphate reductase large chain family.</text>
</comment>
<comment type="catalytic activity">
    <reaction evidence="8 10">
        <text>a 2'-deoxyribonucleoside 5'-diphosphate + [thioredoxin]-disulfide + H2O = a ribonucleoside 5'-diphosphate + [thioredoxin]-dithiol</text>
        <dbReference type="Rhea" id="RHEA:23252"/>
        <dbReference type="Rhea" id="RHEA-COMP:10698"/>
        <dbReference type="Rhea" id="RHEA-COMP:10700"/>
        <dbReference type="ChEBI" id="CHEBI:15377"/>
        <dbReference type="ChEBI" id="CHEBI:29950"/>
        <dbReference type="ChEBI" id="CHEBI:50058"/>
        <dbReference type="ChEBI" id="CHEBI:57930"/>
        <dbReference type="ChEBI" id="CHEBI:73316"/>
        <dbReference type="EC" id="1.17.4.1"/>
    </reaction>
</comment>
<evidence type="ECO:0000256" key="7">
    <source>
        <dbReference type="ARBA" id="ARBA00023116"/>
    </source>
</evidence>
<protein>
    <recommendedName>
        <fullName evidence="2 10">Ribonucleoside-diphosphate reductase</fullName>
        <ecNumber evidence="2 10">1.17.4.1</ecNumber>
    </recommendedName>
</protein>
<comment type="caution">
    <text evidence="12">The sequence shown here is derived from an EMBL/GenBank/DDBJ whole genome shotgun (WGS) entry which is preliminary data.</text>
</comment>
<dbReference type="Pfam" id="PF00317">
    <property type="entry name" value="Ribonuc_red_lgN"/>
    <property type="match status" value="1"/>
</dbReference>
<reference evidence="13" key="1">
    <citation type="journal article" date="2019" name="Int. J. Syst. Evol. Microbiol.">
        <title>The Global Catalogue of Microorganisms (GCM) 10K type strain sequencing project: providing services to taxonomists for standard genome sequencing and annotation.</title>
        <authorList>
            <consortium name="The Broad Institute Genomics Platform"/>
            <consortium name="The Broad Institute Genome Sequencing Center for Infectious Disease"/>
            <person name="Wu L."/>
            <person name="Ma J."/>
        </authorList>
    </citation>
    <scope>NUCLEOTIDE SEQUENCE [LARGE SCALE GENOMIC DNA]</scope>
    <source>
        <strain evidence="13">CGMCC 1.13574</strain>
    </source>
</reference>
<evidence type="ECO:0000256" key="4">
    <source>
        <dbReference type="ARBA" id="ARBA00022741"/>
    </source>
</evidence>
<evidence type="ECO:0000256" key="2">
    <source>
        <dbReference type="ARBA" id="ARBA00012274"/>
    </source>
</evidence>
<gene>
    <name evidence="12" type="ORF">ACFSOY_08130</name>
</gene>
<evidence type="ECO:0000313" key="12">
    <source>
        <dbReference type="EMBL" id="MFD2169961.1"/>
    </source>
</evidence>
<evidence type="ECO:0000313" key="13">
    <source>
        <dbReference type="Proteomes" id="UP001597343"/>
    </source>
</evidence>
<evidence type="ECO:0000259" key="11">
    <source>
        <dbReference type="PROSITE" id="PS51161"/>
    </source>
</evidence>
<keyword evidence="7 10" id="KW-0215">Deoxyribonucleotide synthesis</keyword>
<keyword evidence="5 9" id="KW-0067">ATP-binding</keyword>
<dbReference type="Proteomes" id="UP001597343">
    <property type="component" value="Unassembled WGS sequence"/>
</dbReference>
<keyword evidence="13" id="KW-1185">Reference proteome</keyword>
<dbReference type="InterPro" id="IPR000788">
    <property type="entry name" value="RNR_lg_C"/>
</dbReference>
<evidence type="ECO:0000256" key="8">
    <source>
        <dbReference type="ARBA" id="ARBA00047754"/>
    </source>
</evidence>
<dbReference type="PRINTS" id="PR01183">
    <property type="entry name" value="RIBORDTASEM1"/>
</dbReference>
<keyword evidence="3" id="KW-0021">Allosteric enzyme</keyword>
<evidence type="ECO:0000256" key="10">
    <source>
        <dbReference type="RuleBase" id="RU003410"/>
    </source>
</evidence>
<dbReference type="SUPFAM" id="SSF48168">
    <property type="entry name" value="R1 subunit of ribonucleotide reductase, N-terminal domain"/>
    <property type="match status" value="1"/>
</dbReference>
<dbReference type="Gene3D" id="3.20.70.20">
    <property type="match status" value="1"/>
</dbReference>
<evidence type="ECO:0000256" key="3">
    <source>
        <dbReference type="ARBA" id="ARBA00022533"/>
    </source>
</evidence>
<dbReference type="NCBIfam" id="TIGR02506">
    <property type="entry name" value="NrdE_NrdA"/>
    <property type="match status" value="1"/>
</dbReference>
<keyword evidence="6 10" id="KW-0560">Oxidoreductase</keyword>
<dbReference type="InterPro" id="IPR039718">
    <property type="entry name" value="Rrm1"/>
</dbReference>
<sequence length="742" mass="84358">MTTSVKDDRNIEQIREVLQFACDGLAGCEPAELEEELQAHWTAGLTSTDLENILMQLAVEKISVQRPDWTFVAARLLCHSLYREAGQSRGYQHIGYGDFYQLLVTLTDIGRYGTYMLDAYTAAEIAELQAYIKPERDLLFNYIGLRHWSDRYTIRGLNHEVMELPQEAYMGIAMHLALVETDKIGYAKKFYDVLSLHLMTSATPTLGNARTPYPQMSSCFIDTPEDSLRGIYNGLKAFADVSKNAGGMGVYFGKLRATNSEIRGHKNAGGGVIPWARLYNDTAVAVNQLGRRAGSVSIWLDVFHKDIVDWLDLKTNNGDERRKAHDVFTGVCIPDLFYRTLLAEGTWHLFDPHEIKLRKGWSLEDSWGEEFEAKYAECAADEAISRTEIPALELMILIMTSAYETGVPFVFHRDHANRMNPNKHKGMVYCSNLCVEIIQNMTPTTEVEEVSAEGEYLIKYKSGDFVVCNLSSTNLGRTNTFELIDEVVPLQIRMMDNVITLNQLPLSQAAITNKRYRAVGLGTSGYHHHLVQKGIRWESQEHLDYVDELYEYINFTAIKASMELAKEKGAYEYFAGSDWQTGEYFELRGYRTAERGPDWDWLREEVRKHGLRNGYLMAIAPTGSTSVLVGTTASIDPIFKRVFAEEKKGLLVRQVAPELNARTMFLYKEAHHIDQRYSILAAGVRQRHLDQSQSLNLYATADLDEQKFLEMYLLAWEQGVKTLYYFRNFDADAEEDCAACSS</sequence>
<dbReference type="GO" id="GO:0004748">
    <property type="term" value="F:ribonucleoside-diphosphate reductase activity, thioredoxin disulfide as acceptor"/>
    <property type="evidence" value="ECO:0007669"/>
    <property type="project" value="UniProtKB-EC"/>
</dbReference>
<organism evidence="12 13">
    <name type="scientific">Tumebacillus lipolyticus</name>
    <dbReference type="NCBI Taxonomy" id="1280370"/>
    <lineage>
        <taxon>Bacteria</taxon>
        <taxon>Bacillati</taxon>
        <taxon>Bacillota</taxon>
        <taxon>Bacilli</taxon>
        <taxon>Bacillales</taxon>
        <taxon>Alicyclobacillaceae</taxon>
        <taxon>Tumebacillus</taxon>
    </lineage>
</organism>
<proteinExistence type="inferred from homology"/>
<dbReference type="SUPFAM" id="SSF51998">
    <property type="entry name" value="PFL-like glycyl radical enzymes"/>
    <property type="match status" value="1"/>
</dbReference>
<dbReference type="PANTHER" id="PTHR11573">
    <property type="entry name" value="RIBONUCLEOSIDE-DIPHOSPHATE REDUCTASE LARGE CHAIN"/>
    <property type="match status" value="1"/>
</dbReference>
<dbReference type="PANTHER" id="PTHR11573:SF6">
    <property type="entry name" value="RIBONUCLEOSIDE-DIPHOSPHATE REDUCTASE LARGE SUBUNIT"/>
    <property type="match status" value="1"/>
</dbReference>
<keyword evidence="4 9" id="KW-0547">Nucleotide-binding</keyword>
<evidence type="ECO:0000256" key="9">
    <source>
        <dbReference type="PROSITE-ProRule" id="PRU00492"/>
    </source>
</evidence>
<dbReference type="InterPro" id="IPR008926">
    <property type="entry name" value="RNR_R1-su_N"/>
</dbReference>
<dbReference type="InterPro" id="IPR013346">
    <property type="entry name" value="NrdE_NrdA_C"/>
</dbReference>
<dbReference type="Pfam" id="PF02867">
    <property type="entry name" value="Ribonuc_red_lgC"/>
    <property type="match status" value="1"/>
</dbReference>
<dbReference type="CDD" id="cd01679">
    <property type="entry name" value="RNR_I"/>
    <property type="match status" value="1"/>
</dbReference>
<comment type="function">
    <text evidence="10">Provides the precursors necessary for DNA synthesis. Catalyzes the biosynthesis of deoxyribonucleotides from the corresponding ribonucleotides.</text>
</comment>
<feature type="domain" description="ATP-cone" evidence="11">
    <location>
        <begin position="1"/>
        <end position="87"/>
    </location>
</feature>
<evidence type="ECO:0000256" key="1">
    <source>
        <dbReference type="ARBA" id="ARBA00010406"/>
    </source>
</evidence>